<evidence type="ECO:0000313" key="3">
    <source>
        <dbReference type="Proteomes" id="UP001152533"/>
    </source>
</evidence>
<evidence type="ECO:0008006" key="4">
    <source>
        <dbReference type="Google" id="ProtNLM"/>
    </source>
</evidence>
<protein>
    <recommendedName>
        <fullName evidence="4">Methyltransferase domain-containing protein</fullName>
    </recommendedName>
</protein>
<evidence type="ECO:0000256" key="1">
    <source>
        <dbReference type="ARBA" id="ARBA00038158"/>
    </source>
</evidence>
<dbReference type="GO" id="GO:0008168">
    <property type="term" value="F:methyltransferase activity"/>
    <property type="evidence" value="ECO:0007669"/>
    <property type="project" value="TreeGrafter"/>
</dbReference>
<accession>A0A9W4S1J8</accession>
<organism evidence="2 3">
    <name type="scientific">Colletotrichum noveboracense</name>
    <dbReference type="NCBI Taxonomy" id="2664923"/>
    <lineage>
        <taxon>Eukaryota</taxon>
        <taxon>Fungi</taxon>
        <taxon>Dikarya</taxon>
        <taxon>Ascomycota</taxon>
        <taxon>Pezizomycotina</taxon>
        <taxon>Sordariomycetes</taxon>
        <taxon>Hypocreomycetidae</taxon>
        <taxon>Glomerellales</taxon>
        <taxon>Glomerellaceae</taxon>
        <taxon>Colletotrichum</taxon>
        <taxon>Colletotrichum gloeosporioides species complex</taxon>
    </lineage>
</organism>
<keyword evidence="3" id="KW-1185">Reference proteome</keyword>
<comment type="caution">
    <text evidence="2">The sequence shown here is derived from an EMBL/GenBank/DDBJ whole genome shotgun (WGS) entry which is preliminary data.</text>
</comment>
<dbReference type="PANTHER" id="PTHR43591:SF24">
    <property type="entry name" value="2-METHOXY-6-POLYPRENYL-1,4-BENZOQUINOL METHYLASE, MITOCHONDRIAL"/>
    <property type="match status" value="1"/>
</dbReference>
<dbReference type="Gene3D" id="3.40.50.150">
    <property type="entry name" value="Vaccinia Virus protein VP39"/>
    <property type="match status" value="1"/>
</dbReference>
<dbReference type="InterPro" id="IPR029063">
    <property type="entry name" value="SAM-dependent_MTases_sf"/>
</dbReference>
<dbReference type="Proteomes" id="UP001152533">
    <property type="component" value="Unassembled WGS sequence"/>
</dbReference>
<dbReference type="CDD" id="cd02440">
    <property type="entry name" value="AdoMet_MTases"/>
    <property type="match status" value="1"/>
</dbReference>
<dbReference type="PANTHER" id="PTHR43591">
    <property type="entry name" value="METHYLTRANSFERASE"/>
    <property type="match status" value="1"/>
</dbReference>
<reference evidence="2" key="1">
    <citation type="submission" date="2022-08" db="EMBL/GenBank/DDBJ databases">
        <authorList>
            <person name="Giroux E."/>
            <person name="Giroux E."/>
        </authorList>
    </citation>
    <scope>NUCLEOTIDE SEQUENCE</scope>
    <source>
        <strain evidence="2">H1091258</strain>
    </source>
</reference>
<gene>
    <name evidence="2" type="ORF">CGXH109_LOCUS98790</name>
</gene>
<proteinExistence type="inferred from homology"/>
<name>A0A9W4S1J8_9PEZI</name>
<dbReference type="EMBL" id="CAMGZC010000922">
    <property type="protein sequence ID" value="CAI0650704.1"/>
    <property type="molecule type" value="Genomic_DNA"/>
</dbReference>
<dbReference type="Pfam" id="PF13489">
    <property type="entry name" value="Methyltransf_23"/>
    <property type="match status" value="1"/>
</dbReference>
<sequence length="340" mass="38840">MQTSDLQDVDGPDPEFDTEVDEALGVEDDFERASLYSVKSEIKRFQFENGRTYHSMSEGKYNYPNDDEENSRLELQHRIWNLTLDGELALCPAHKTAKNVLDMGTGTGIWAIDYADAFPSAQVIGVDLSPIQPEWVPNNCSFEIDDLEKRWAWSEPFDFIFCRTMEGSFSHPVSIIHKIYEALEPRGWFETGGFVLPIGCIDSTLFESPALMRWHETMYEAGNVIGRSIESPSKHVDAIRTAGFVDVTVKRFAWPLNSWPKEKKLKEIGMLHYVNLDLALEGLSLGLFTRALGWTRQEVLDLCAEARMDLKNRKIHAYWNVQVVYARKPGRASRKGVEHE</sequence>
<comment type="similarity">
    <text evidence="1">Belongs to the methyltransferase superfamily. LaeA methyltransferase family.</text>
</comment>
<evidence type="ECO:0000313" key="2">
    <source>
        <dbReference type="EMBL" id="CAI0650704.1"/>
    </source>
</evidence>
<dbReference type="AlphaFoldDB" id="A0A9W4S1J8"/>
<dbReference type="SUPFAM" id="SSF53335">
    <property type="entry name" value="S-adenosyl-L-methionine-dependent methyltransferases"/>
    <property type="match status" value="1"/>
</dbReference>